<reference evidence="1" key="1">
    <citation type="submission" date="2018-05" db="EMBL/GenBank/DDBJ databases">
        <authorList>
            <person name="Lanie J.A."/>
            <person name="Ng W.-L."/>
            <person name="Kazmierczak K.M."/>
            <person name="Andrzejewski T.M."/>
            <person name="Davidsen T.M."/>
            <person name="Wayne K.J."/>
            <person name="Tettelin H."/>
            <person name="Glass J.I."/>
            <person name="Rusch D."/>
            <person name="Podicherti R."/>
            <person name="Tsui H.-C.T."/>
            <person name="Winkler M.E."/>
        </authorList>
    </citation>
    <scope>NUCLEOTIDE SEQUENCE</scope>
</reference>
<protein>
    <submittedName>
        <fullName evidence="1">Uncharacterized protein</fullName>
    </submittedName>
</protein>
<dbReference type="EMBL" id="UINC01099491">
    <property type="protein sequence ID" value="SVC58805.1"/>
    <property type="molecule type" value="Genomic_DNA"/>
</dbReference>
<proteinExistence type="predicted"/>
<gene>
    <name evidence="1" type="ORF">METZ01_LOCUS311659</name>
</gene>
<dbReference type="AlphaFoldDB" id="A0A382NEQ5"/>
<accession>A0A382NEQ5</accession>
<evidence type="ECO:0000313" key="1">
    <source>
        <dbReference type="EMBL" id="SVC58805.1"/>
    </source>
</evidence>
<name>A0A382NEQ5_9ZZZZ</name>
<organism evidence="1">
    <name type="scientific">marine metagenome</name>
    <dbReference type="NCBI Taxonomy" id="408172"/>
    <lineage>
        <taxon>unclassified sequences</taxon>
        <taxon>metagenomes</taxon>
        <taxon>ecological metagenomes</taxon>
    </lineage>
</organism>
<sequence length="86" mass="9860">MATETIYLDCRIDMTAATELSRLIYRNIGPIICLGCMTVHATHQAMSFRSHAQVHRNLSVVHQVLEVITAHDICRFYTVLTLPFWI</sequence>